<reference evidence="3" key="1">
    <citation type="submission" date="2023-03" db="EMBL/GenBank/DDBJ databases">
        <title>Massive genome expansion in bonnet fungi (Mycena s.s.) driven by repeated elements and novel gene families across ecological guilds.</title>
        <authorList>
            <consortium name="Lawrence Berkeley National Laboratory"/>
            <person name="Harder C.B."/>
            <person name="Miyauchi S."/>
            <person name="Viragh M."/>
            <person name="Kuo A."/>
            <person name="Thoen E."/>
            <person name="Andreopoulos B."/>
            <person name="Lu D."/>
            <person name="Skrede I."/>
            <person name="Drula E."/>
            <person name="Henrissat B."/>
            <person name="Morin E."/>
            <person name="Kohler A."/>
            <person name="Barry K."/>
            <person name="LaButti K."/>
            <person name="Morin E."/>
            <person name="Salamov A."/>
            <person name="Lipzen A."/>
            <person name="Mereny Z."/>
            <person name="Hegedus B."/>
            <person name="Baldrian P."/>
            <person name="Stursova M."/>
            <person name="Weitz H."/>
            <person name="Taylor A."/>
            <person name="Grigoriev I.V."/>
            <person name="Nagy L.G."/>
            <person name="Martin F."/>
            <person name="Kauserud H."/>
        </authorList>
    </citation>
    <scope>NUCLEOTIDE SEQUENCE</scope>
    <source>
        <strain evidence="3">CBHHK067</strain>
    </source>
</reference>
<dbReference type="EMBL" id="JARKIE010000097">
    <property type="protein sequence ID" value="KAJ7686293.1"/>
    <property type="molecule type" value="Genomic_DNA"/>
</dbReference>
<feature type="compositionally biased region" description="Acidic residues" evidence="1">
    <location>
        <begin position="1"/>
        <end position="16"/>
    </location>
</feature>
<feature type="region of interest" description="Disordered" evidence="1">
    <location>
        <begin position="1"/>
        <end position="232"/>
    </location>
</feature>
<dbReference type="InterPro" id="IPR045341">
    <property type="entry name" value="DUF6532"/>
</dbReference>
<sequence length="503" mass="56688">MPGLADDLDSSDDEESPVCGRTRRPSSKARQLMEEIGAAEERKKTKAQKADKAARKRDRIATGQEPDEELEPRQDSSSRPTTIKKSLAQRDSRVPPLPKFPSSDWRQTSPARVDSTSYHRREEHRDARDSHSRPSHHHAQPRHAHSRSPVHFRGRSPASPARSPSPPLMQNINGGHVPRHVGLDLRNRRRSLSSDHGATPAAPVCPRSPGDEDMRPVQAQKSSSSGGRPKAKDYDDVTQELIALAIKIYRCLLSTKHAFPDHMMELEFLRTAWKRACEQLNVAMDLTPTISKLITNRGSHFRGELKTKVKPLVELMYNFKSGQNKKTIGGNRQRGEDLKSNLTFTFKDITERKGIYRHPIFQKAVNAMWFANRRDEGPSFPEDFSPFPKEGLAIVLTAIENSIDEWATGIRTDLPFTTTDYRSVYESHIQALQKFEDQTQPHKILDNILVRLHNIGRFHSGAQPIVAGSTSVLRKADLDAAIKEYVDDDLTESEGEQGDDENC</sequence>
<feature type="compositionally biased region" description="Basic and acidic residues" evidence="1">
    <location>
        <begin position="117"/>
        <end position="132"/>
    </location>
</feature>
<dbReference type="Pfam" id="PF20149">
    <property type="entry name" value="DUF6532"/>
    <property type="match status" value="1"/>
</dbReference>
<feature type="compositionally biased region" description="Basic and acidic residues" evidence="1">
    <location>
        <begin position="39"/>
        <end position="53"/>
    </location>
</feature>
<comment type="caution">
    <text evidence="3">The sequence shown here is derived from an EMBL/GenBank/DDBJ whole genome shotgun (WGS) entry which is preliminary data.</text>
</comment>
<gene>
    <name evidence="3" type="ORF">B0H17DRAFT_1181237</name>
</gene>
<feature type="domain" description="DUF6532" evidence="2">
    <location>
        <begin position="245"/>
        <end position="435"/>
    </location>
</feature>
<organism evidence="3 4">
    <name type="scientific">Mycena rosella</name>
    <name type="common">Pink bonnet</name>
    <name type="synonym">Agaricus rosellus</name>
    <dbReference type="NCBI Taxonomy" id="1033263"/>
    <lineage>
        <taxon>Eukaryota</taxon>
        <taxon>Fungi</taxon>
        <taxon>Dikarya</taxon>
        <taxon>Basidiomycota</taxon>
        <taxon>Agaricomycotina</taxon>
        <taxon>Agaricomycetes</taxon>
        <taxon>Agaricomycetidae</taxon>
        <taxon>Agaricales</taxon>
        <taxon>Marasmiineae</taxon>
        <taxon>Mycenaceae</taxon>
        <taxon>Mycena</taxon>
    </lineage>
</organism>
<dbReference type="Proteomes" id="UP001221757">
    <property type="component" value="Unassembled WGS sequence"/>
</dbReference>
<proteinExistence type="predicted"/>
<protein>
    <recommendedName>
        <fullName evidence="2">DUF6532 domain-containing protein</fullName>
    </recommendedName>
</protein>
<evidence type="ECO:0000256" key="1">
    <source>
        <dbReference type="SAM" id="MobiDB-lite"/>
    </source>
</evidence>
<evidence type="ECO:0000313" key="4">
    <source>
        <dbReference type="Proteomes" id="UP001221757"/>
    </source>
</evidence>
<evidence type="ECO:0000313" key="3">
    <source>
        <dbReference type="EMBL" id="KAJ7686293.1"/>
    </source>
</evidence>
<keyword evidence="4" id="KW-1185">Reference proteome</keyword>
<feature type="compositionally biased region" description="Polar residues" evidence="1">
    <location>
        <begin position="104"/>
        <end position="116"/>
    </location>
</feature>
<feature type="compositionally biased region" description="Basic residues" evidence="1">
    <location>
        <begin position="133"/>
        <end position="154"/>
    </location>
</feature>
<dbReference type="AlphaFoldDB" id="A0AAD7GBA4"/>
<name>A0AAD7GBA4_MYCRO</name>
<accession>A0AAD7GBA4</accession>
<evidence type="ECO:0000259" key="2">
    <source>
        <dbReference type="Pfam" id="PF20149"/>
    </source>
</evidence>